<organism evidence="1 2">
    <name type="scientific">Fusarium irregulare</name>
    <dbReference type="NCBI Taxonomy" id="2494466"/>
    <lineage>
        <taxon>Eukaryota</taxon>
        <taxon>Fungi</taxon>
        <taxon>Dikarya</taxon>
        <taxon>Ascomycota</taxon>
        <taxon>Pezizomycotina</taxon>
        <taxon>Sordariomycetes</taxon>
        <taxon>Hypocreomycetidae</taxon>
        <taxon>Hypocreales</taxon>
        <taxon>Nectriaceae</taxon>
        <taxon>Fusarium</taxon>
        <taxon>Fusarium incarnatum-equiseti species complex</taxon>
    </lineage>
</organism>
<comment type="caution">
    <text evidence="1">The sequence shown here is derived from an EMBL/GenBank/DDBJ whole genome shotgun (WGS) entry which is preliminary data.</text>
</comment>
<dbReference type="EMBL" id="JAPDHF010000023">
    <property type="protein sequence ID" value="KAJ4004740.1"/>
    <property type="molecule type" value="Genomic_DNA"/>
</dbReference>
<reference evidence="1" key="1">
    <citation type="submission" date="2022-10" db="EMBL/GenBank/DDBJ databases">
        <title>Fusarium specimens isolated from Avocado Roots.</title>
        <authorList>
            <person name="Stajich J."/>
            <person name="Roper C."/>
            <person name="Heimlech-Rivalta G."/>
        </authorList>
    </citation>
    <scope>NUCLEOTIDE SEQUENCE</scope>
    <source>
        <strain evidence="1">CF00143</strain>
    </source>
</reference>
<proteinExistence type="predicted"/>
<keyword evidence="2" id="KW-1185">Reference proteome</keyword>
<evidence type="ECO:0000313" key="1">
    <source>
        <dbReference type="EMBL" id="KAJ4004740.1"/>
    </source>
</evidence>
<name>A0A9W8PF43_9HYPO</name>
<gene>
    <name evidence="1" type="ORF">NW766_011473</name>
</gene>
<evidence type="ECO:0000313" key="2">
    <source>
        <dbReference type="Proteomes" id="UP001152130"/>
    </source>
</evidence>
<protein>
    <submittedName>
        <fullName evidence="1">Uncharacterized protein</fullName>
    </submittedName>
</protein>
<dbReference type="AlphaFoldDB" id="A0A9W8PF43"/>
<sequence length="162" mass="18374">MYQWSADPILIPNLTACLLNNLQSCPKTSSTKKSPLQDHLENLPQELYDQIKGYVQQGPMSIQSTDVGEVERFPDSPPDPDKKWDWEQLVRRLMACPIKVDPPPLSYLTPAPWDYGKAGLELPQGLTNRRRIWQIVDDMDPKELDGWEGEIYGPSEEIAPAA</sequence>
<accession>A0A9W8PF43</accession>
<dbReference type="Proteomes" id="UP001152130">
    <property type="component" value="Unassembled WGS sequence"/>
</dbReference>